<evidence type="ECO:0000259" key="1">
    <source>
        <dbReference type="PROSITE" id="PS50835"/>
    </source>
</evidence>
<evidence type="ECO:0000313" key="2">
    <source>
        <dbReference type="EMBL" id="CAB0036195.1"/>
    </source>
</evidence>
<dbReference type="AlphaFoldDB" id="A0A6H5IFL9"/>
<dbReference type="Proteomes" id="UP000479190">
    <property type="component" value="Unassembled WGS sequence"/>
</dbReference>
<dbReference type="GO" id="GO:0032589">
    <property type="term" value="C:neuron projection membrane"/>
    <property type="evidence" value="ECO:0007669"/>
    <property type="project" value="TreeGrafter"/>
</dbReference>
<dbReference type="InterPro" id="IPR037448">
    <property type="entry name" value="Zig-8"/>
</dbReference>
<dbReference type="InterPro" id="IPR013783">
    <property type="entry name" value="Ig-like_fold"/>
</dbReference>
<dbReference type="InterPro" id="IPR003599">
    <property type="entry name" value="Ig_sub"/>
</dbReference>
<dbReference type="PANTHER" id="PTHR23279">
    <property type="entry name" value="DEFECTIVE PROBOSCIS EXTENSION RESPONSE DPR -RELATED"/>
    <property type="match status" value="1"/>
</dbReference>
<feature type="domain" description="Ig-like" evidence="1">
    <location>
        <begin position="308"/>
        <end position="417"/>
    </location>
</feature>
<name>A0A6H5IFL9_9HYME</name>
<dbReference type="GO" id="GO:0050808">
    <property type="term" value="P:synapse organization"/>
    <property type="evidence" value="ECO:0007669"/>
    <property type="project" value="TreeGrafter"/>
</dbReference>
<dbReference type="PANTHER" id="PTHR23279:SF36">
    <property type="entry name" value="DEFECTIVE PROBOSCIS EXTENSION RESPONSE 9, ISOFORM A"/>
    <property type="match status" value="1"/>
</dbReference>
<evidence type="ECO:0000313" key="3">
    <source>
        <dbReference type="Proteomes" id="UP000479190"/>
    </source>
</evidence>
<reference evidence="2 3" key="1">
    <citation type="submission" date="2020-02" db="EMBL/GenBank/DDBJ databases">
        <authorList>
            <person name="Ferguson B K."/>
        </authorList>
    </citation>
    <scope>NUCLEOTIDE SEQUENCE [LARGE SCALE GENOMIC DNA]</scope>
</reference>
<dbReference type="InterPro" id="IPR036179">
    <property type="entry name" value="Ig-like_dom_sf"/>
</dbReference>
<protein>
    <recommendedName>
        <fullName evidence="1">Ig-like domain-containing protein</fullName>
    </recommendedName>
</protein>
<gene>
    <name evidence="2" type="ORF">TBRA_LOCUS8073</name>
</gene>
<accession>A0A6H5IFL9</accession>
<keyword evidence="3" id="KW-1185">Reference proteome</keyword>
<dbReference type="FunFam" id="2.60.40.10:FF:000533">
    <property type="entry name" value="Uncharacterized protein, isoform A"/>
    <property type="match status" value="1"/>
</dbReference>
<dbReference type="PROSITE" id="PS50835">
    <property type="entry name" value="IG_LIKE"/>
    <property type="match status" value="1"/>
</dbReference>
<feature type="non-terminal residue" evidence="2">
    <location>
        <position position="1"/>
    </location>
</feature>
<dbReference type="OrthoDB" id="5969816at2759"/>
<dbReference type="Gene3D" id="2.60.40.10">
    <property type="entry name" value="Immunoglobulins"/>
    <property type="match status" value="1"/>
</dbReference>
<organism evidence="2 3">
    <name type="scientific">Trichogramma brassicae</name>
    <dbReference type="NCBI Taxonomy" id="86971"/>
    <lineage>
        <taxon>Eukaryota</taxon>
        <taxon>Metazoa</taxon>
        <taxon>Ecdysozoa</taxon>
        <taxon>Arthropoda</taxon>
        <taxon>Hexapoda</taxon>
        <taxon>Insecta</taxon>
        <taxon>Pterygota</taxon>
        <taxon>Neoptera</taxon>
        <taxon>Endopterygota</taxon>
        <taxon>Hymenoptera</taxon>
        <taxon>Apocrita</taxon>
        <taxon>Proctotrupomorpha</taxon>
        <taxon>Chalcidoidea</taxon>
        <taxon>Trichogrammatidae</taxon>
        <taxon>Trichogramma</taxon>
    </lineage>
</organism>
<dbReference type="SMART" id="SM00409">
    <property type="entry name" value="IG"/>
    <property type="match status" value="1"/>
</dbReference>
<sequence>KKKFFDHHPNYGLAHIIYKCKTDGAIKYYVPIEEIFDIIKAAHIATGHGGRDRLIQETSLKFANITRELITILSVRTIATKQSNSGGQGFFKSNLKPRMTKLCVRVLRVCSQPRSFRFRRKKLLPEKNRINAINDDEETVTRYGNSMLYNHTSTITSAAAAARVQLLRTTSAAYIIYREQQRRRAVRWKTRGSKVPTNVASCLRTVPDDDRVFTPLPALPHIFCSLYRSSERDDVRVFSLRVGCVCSFSRLIRATAPAASNRIHNKDPMACSEHSARARSDLQSYATLLRVRAHQHTTRKSNITYIQPVTEILGGPDLYIDRGSTINLTCIVQQSPEPPAYIFWNHNDASCWAKEEKKGKISRSAKIISYDSSRGGVSVVTEKGDSTTSFLLVQQAKPSDSGKYTCNPSNAQTKSITVHVLNELLEDCYCCSRHEIKLLKNAIRKPFQHRITDVSQIFFVVS</sequence>
<feature type="non-terminal residue" evidence="2">
    <location>
        <position position="462"/>
    </location>
</feature>
<dbReference type="InterPro" id="IPR007110">
    <property type="entry name" value="Ig-like_dom"/>
</dbReference>
<dbReference type="EMBL" id="CADCXV010000810">
    <property type="protein sequence ID" value="CAB0036195.1"/>
    <property type="molecule type" value="Genomic_DNA"/>
</dbReference>
<dbReference type="SUPFAM" id="SSF48726">
    <property type="entry name" value="Immunoglobulin"/>
    <property type="match status" value="1"/>
</dbReference>
<proteinExistence type="predicted"/>
<dbReference type="Pfam" id="PF13927">
    <property type="entry name" value="Ig_3"/>
    <property type="match status" value="1"/>
</dbReference>